<dbReference type="PANTHER" id="PTHR23114">
    <property type="entry name" value="M7GPPPN-MRNA HYDROLASE"/>
    <property type="match status" value="1"/>
</dbReference>
<proteinExistence type="inferred from homology"/>
<dbReference type="InterPro" id="IPR000086">
    <property type="entry name" value="NUDIX_hydrolase_dom"/>
</dbReference>
<dbReference type="EMBL" id="KV454478">
    <property type="protein sequence ID" value="ODV61753.1"/>
    <property type="molecule type" value="Genomic_DNA"/>
</dbReference>
<evidence type="ECO:0000256" key="8">
    <source>
        <dbReference type="ARBA" id="ARBA00023211"/>
    </source>
</evidence>
<dbReference type="InterPro" id="IPR015797">
    <property type="entry name" value="NUDIX_hydrolase-like_dom_sf"/>
</dbReference>
<dbReference type="Proteomes" id="UP000095038">
    <property type="component" value="Unassembled WGS sequence"/>
</dbReference>
<dbReference type="STRING" id="1344418.A0A1D2VJJ4"/>
<dbReference type="GO" id="GO:0000932">
    <property type="term" value="C:P-body"/>
    <property type="evidence" value="ECO:0007669"/>
    <property type="project" value="TreeGrafter"/>
</dbReference>
<feature type="non-terminal residue" evidence="10">
    <location>
        <position position="211"/>
    </location>
</feature>
<comment type="subcellular location">
    <subcellularLocation>
        <location evidence="2">Cytoplasm</location>
    </subcellularLocation>
</comment>
<evidence type="ECO:0000256" key="1">
    <source>
        <dbReference type="ARBA" id="ARBA00001936"/>
    </source>
</evidence>
<dbReference type="SUPFAM" id="SSF55811">
    <property type="entry name" value="Nudix"/>
    <property type="match status" value="1"/>
</dbReference>
<dbReference type="GO" id="GO:0000184">
    <property type="term" value="P:nuclear-transcribed mRNA catabolic process, nonsense-mediated decay"/>
    <property type="evidence" value="ECO:0007669"/>
    <property type="project" value="InterPro"/>
</dbReference>
<dbReference type="SUPFAM" id="SSF140586">
    <property type="entry name" value="Dcp2 domain-like"/>
    <property type="match status" value="1"/>
</dbReference>
<dbReference type="InterPro" id="IPR007722">
    <property type="entry name" value="DCP2_BoxA"/>
</dbReference>
<feature type="domain" description="Nudix hydrolase" evidence="9">
    <location>
        <begin position="102"/>
        <end position="211"/>
    </location>
</feature>
<evidence type="ECO:0000256" key="6">
    <source>
        <dbReference type="ARBA" id="ARBA00022801"/>
    </source>
</evidence>
<evidence type="ECO:0000256" key="5">
    <source>
        <dbReference type="ARBA" id="ARBA00022723"/>
    </source>
</evidence>
<keyword evidence="6" id="KW-0378">Hydrolase</keyword>
<keyword evidence="7" id="KW-0694">RNA-binding</keyword>
<dbReference type="GO" id="GO:0030145">
    <property type="term" value="F:manganese ion binding"/>
    <property type="evidence" value="ECO:0007669"/>
    <property type="project" value="InterPro"/>
</dbReference>
<reference evidence="11" key="1">
    <citation type="submission" date="2016-05" db="EMBL/GenBank/DDBJ databases">
        <title>Comparative genomics of biotechnologically important yeasts.</title>
        <authorList>
            <consortium name="DOE Joint Genome Institute"/>
            <person name="Riley R."/>
            <person name="Haridas S."/>
            <person name="Wolfe K.H."/>
            <person name="Lopes M.R."/>
            <person name="Hittinger C.T."/>
            <person name="Goker M."/>
            <person name="Salamov A."/>
            <person name="Wisecaver J."/>
            <person name="Long T.M."/>
            <person name="Aerts A.L."/>
            <person name="Barry K."/>
            <person name="Choi C."/>
            <person name="Clum A."/>
            <person name="Coughlan A.Y."/>
            <person name="Deshpande S."/>
            <person name="Douglass A.P."/>
            <person name="Hanson S.J."/>
            <person name="Klenk H.-P."/>
            <person name="Labutti K."/>
            <person name="Lapidus A."/>
            <person name="Lindquist E."/>
            <person name="Lipzen A."/>
            <person name="Meier-Kolthoff J.P."/>
            <person name="Ohm R.A."/>
            <person name="Otillar R.P."/>
            <person name="Pangilinan J."/>
            <person name="Peng Y."/>
            <person name="Rokas A."/>
            <person name="Rosa C.A."/>
            <person name="Scheuner C."/>
            <person name="Sibirny A.A."/>
            <person name="Slot J.C."/>
            <person name="Stielow J.B."/>
            <person name="Sun H."/>
            <person name="Kurtzman C.P."/>
            <person name="Blackwell M."/>
            <person name="Grigoriev I.V."/>
            <person name="Jeffries T.W."/>
        </authorList>
    </citation>
    <scope>NUCLEOTIDE SEQUENCE [LARGE SCALE GENOMIC DNA]</scope>
    <source>
        <strain evidence="11">DSM 1968</strain>
    </source>
</reference>
<dbReference type="Gene3D" id="1.10.10.1050">
    <property type="entry name" value="Dcp2, box A domain"/>
    <property type="match status" value="1"/>
</dbReference>
<dbReference type="PROSITE" id="PS00893">
    <property type="entry name" value="NUDIX_BOX"/>
    <property type="match status" value="1"/>
</dbReference>
<comment type="cofactor">
    <cofactor evidence="1">
        <name>Mn(2+)</name>
        <dbReference type="ChEBI" id="CHEBI:29035"/>
    </cofactor>
</comment>
<evidence type="ECO:0000259" key="9">
    <source>
        <dbReference type="PROSITE" id="PS51462"/>
    </source>
</evidence>
<dbReference type="Pfam" id="PF00293">
    <property type="entry name" value="NUDIX"/>
    <property type="match status" value="1"/>
</dbReference>
<dbReference type="GeneID" id="30964092"/>
<evidence type="ECO:0000256" key="2">
    <source>
        <dbReference type="ARBA" id="ARBA00004496"/>
    </source>
</evidence>
<evidence type="ECO:0000313" key="11">
    <source>
        <dbReference type="Proteomes" id="UP000095038"/>
    </source>
</evidence>
<dbReference type="GO" id="GO:0000290">
    <property type="term" value="P:deadenylation-dependent decapping of nuclear-transcribed mRNA"/>
    <property type="evidence" value="ECO:0007669"/>
    <property type="project" value="InterPro"/>
</dbReference>
<protein>
    <submittedName>
        <fullName evidence="10">DCP2-domain-containing protein</fullName>
    </submittedName>
</protein>
<keyword evidence="4" id="KW-0963">Cytoplasm</keyword>
<name>A0A1D2VJJ4_9ASCO</name>
<dbReference type="SMART" id="SM01125">
    <property type="entry name" value="DCP2"/>
    <property type="match status" value="1"/>
</dbReference>
<dbReference type="Pfam" id="PF05026">
    <property type="entry name" value="DCP2"/>
    <property type="match status" value="1"/>
</dbReference>
<evidence type="ECO:0000256" key="4">
    <source>
        <dbReference type="ARBA" id="ARBA00022490"/>
    </source>
</evidence>
<dbReference type="InterPro" id="IPR036189">
    <property type="entry name" value="DCP2_BoxA_sf"/>
</dbReference>
<evidence type="ECO:0000256" key="3">
    <source>
        <dbReference type="ARBA" id="ARBA00005279"/>
    </source>
</evidence>
<keyword evidence="11" id="KW-1185">Reference proteome</keyword>
<dbReference type="CDD" id="cd03672">
    <property type="entry name" value="NUDIX_Dcp2p_Nudt20"/>
    <property type="match status" value="1"/>
</dbReference>
<dbReference type="PANTHER" id="PTHR23114:SF17">
    <property type="entry name" value="M7GPPPN-MRNA HYDROLASE"/>
    <property type="match status" value="1"/>
</dbReference>
<evidence type="ECO:0000313" key="10">
    <source>
        <dbReference type="EMBL" id="ODV61753.1"/>
    </source>
</evidence>
<accession>A0A1D2VJJ4</accession>
<dbReference type="OrthoDB" id="18996at2759"/>
<sequence length="211" mass="24302">MSVPLRDGFANKSLDEVLEDLLARFVINCPPEDLSSSERVFFQIEEAQWFYTDFLRAINPNLPALNMKGFSTKIIEKCPTIWKWTDQYDPSSALSIFGKYKSTIPVRGTALFNANLDKILLVQGIESNSWSFPRGKISKDESDTKCAIRETLEETGFDVSNYLIESDFIERTIKGKNYKIYLIKNIPENASFIPKVRNEIKDIKWKKIDLL</sequence>
<dbReference type="InterPro" id="IPR044099">
    <property type="entry name" value="Dcp2_NUDIX"/>
</dbReference>
<dbReference type="GO" id="GO:0140933">
    <property type="term" value="F:5'-(N(7)-methylguanosine 5'-triphospho)-[mRNA] hydrolase activity"/>
    <property type="evidence" value="ECO:0007669"/>
    <property type="project" value="InterPro"/>
</dbReference>
<organism evidence="10 11">
    <name type="scientific">Ascoidea rubescens DSM 1968</name>
    <dbReference type="NCBI Taxonomy" id="1344418"/>
    <lineage>
        <taxon>Eukaryota</taxon>
        <taxon>Fungi</taxon>
        <taxon>Dikarya</taxon>
        <taxon>Ascomycota</taxon>
        <taxon>Saccharomycotina</taxon>
        <taxon>Saccharomycetes</taxon>
        <taxon>Ascoideaceae</taxon>
        <taxon>Ascoidea</taxon>
    </lineage>
</organism>
<dbReference type="InParanoid" id="A0A1D2VJJ4"/>
<dbReference type="GO" id="GO:0003723">
    <property type="term" value="F:RNA binding"/>
    <property type="evidence" value="ECO:0007669"/>
    <property type="project" value="UniProtKB-KW"/>
</dbReference>
<dbReference type="RefSeq" id="XP_020048060.1">
    <property type="nucleotide sequence ID" value="XM_020190456.1"/>
</dbReference>
<dbReference type="AlphaFoldDB" id="A0A1D2VJJ4"/>
<comment type="similarity">
    <text evidence="3">Belongs to the Nudix hydrolase family. DCP2 subfamily.</text>
</comment>
<dbReference type="FunFam" id="3.90.79.10:FF:000003">
    <property type="entry name" value="M7GpppN-mRNA hydrolase isoform 2"/>
    <property type="match status" value="1"/>
</dbReference>
<evidence type="ECO:0000256" key="7">
    <source>
        <dbReference type="ARBA" id="ARBA00022884"/>
    </source>
</evidence>
<dbReference type="PROSITE" id="PS51462">
    <property type="entry name" value="NUDIX"/>
    <property type="match status" value="1"/>
</dbReference>
<keyword evidence="8" id="KW-0464">Manganese</keyword>
<dbReference type="Gene3D" id="3.90.79.10">
    <property type="entry name" value="Nucleoside Triphosphate Pyrophosphohydrolase"/>
    <property type="match status" value="1"/>
</dbReference>
<keyword evidence="5" id="KW-0479">Metal-binding</keyword>
<dbReference type="InterPro" id="IPR020084">
    <property type="entry name" value="NUDIX_hydrolase_CS"/>
</dbReference>
<gene>
    <name evidence="10" type="ORF">ASCRUDRAFT_33725</name>
</gene>